<reference evidence="4" key="1">
    <citation type="submission" date="2011-01" db="EMBL/GenBank/DDBJ databases">
        <title>Complete sequence of chromosome of Rahnella sp. Y9602.</title>
        <authorList>
            <consortium name="US DOE Joint Genome Institute"/>
            <person name="Lucas S."/>
            <person name="Copeland A."/>
            <person name="Lapidus A."/>
            <person name="Cheng J.-F."/>
            <person name="Goodwin L."/>
            <person name="Pitluck S."/>
            <person name="Lu M."/>
            <person name="Detter J.C."/>
            <person name="Han C."/>
            <person name="Tapia R."/>
            <person name="Land M."/>
            <person name="Hauser L."/>
            <person name="Kyrpides N."/>
            <person name="Ivanova N."/>
            <person name="Ovchinnikova G."/>
            <person name="Pagani I."/>
            <person name="Sobecky P.A."/>
            <person name="Martinez R.J."/>
            <person name="Woyke T."/>
        </authorList>
    </citation>
    <scope>NUCLEOTIDE SEQUENCE [LARGE SCALE GENOMIC DNA]</scope>
    <source>
        <strain evidence="4">Y9602</strain>
    </source>
</reference>
<dbReference type="EMBL" id="JBHUCJ010000067">
    <property type="protein sequence ID" value="MFD3225979.1"/>
    <property type="molecule type" value="Genomic_DNA"/>
</dbReference>
<evidence type="ECO:0000313" key="3">
    <source>
        <dbReference type="EMBL" id="MFD3225979.1"/>
    </source>
</evidence>
<feature type="domain" description="HTH cro/C1-type" evidence="1">
    <location>
        <begin position="32"/>
        <end position="88"/>
    </location>
</feature>
<reference evidence="2 4" key="2">
    <citation type="journal article" date="2012" name="J. Bacteriol.">
        <title>Complete Genome Sequence of Rahnella sp. Strain Y9602, a Gammaproteobacterium Isolate from Metal- and Radionuclide-Contaminated Soil.</title>
        <authorList>
            <person name="Martinez R.J."/>
            <person name="Bruce D."/>
            <person name="Detter C."/>
            <person name="Goodwin L.A."/>
            <person name="Han J."/>
            <person name="Han C.S."/>
            <person name="Held B."/>
            <person name="Land M.L."/>
            <person name="Mikhailova N."/>
            <person name="Nolan M."/>
            <person name="Pennacchio L."/>
            <person name="Pitluck S."/>
            <person name="Tapia R."/>
            <person name="Woyke T."/>
            <person name="Sobecky P.A."/>
        </authorList>
    </citation>
    <scope>NUCLEOTIDE SEQUENCE [LARGE SCALE GENOMIC DNA]</scope>
    <source>
        <strain evidence="2 4">Y9602</strain>
    </source>
</reference>
<dbReference type="OrthoDB" id="5951507at2"/>
<dbReference type="HOGENOM" id="CLU_123886_0_0_6"/>
<dbReference type="InterPro" id="IPR010982">
    <property type="entry name" value="Lambda_DNA-bd_dom_sf"/>
</dbReference>
<dbReference type="EMBL" id="CP002505">
    <property type="protein sequence ID" value="ADW71733.1"/>
    <property type="molecule type" value="Genomic_DNA"/>
</dbReference>
<dbReference type="PROSITE" id="PS50943">
    <property type="entry name" value="HTH_CROC1"/>
    <property type="match status" value="1"/>
</dbReference>
<evidence type="ECO:0000259" key="1">
    <source>
        <dbReference type="PROSITE" id="PS50943"/>
    </source>
</evidence>
<keyword evidence="5" id="KW-1185">Reference proteome</keyword>
<sequence length="155" mass="18070">MWDKELKIKQVDNLLNEMKPRRKAKRPKKGWIQLLRSALGMSTRSLAERCGLSQSRISLIEKGEIEGSLTLNTLEKIAEGLDCELVYFLQPKQGRTLQELREQQAGKKAKFLNQYTEIHMSLEQQSTSSAFQESTQDKLKSDLLQKWPRDFWDEK</sequence>
<dbReference type="Proteomes" id="UP001598201">
    <property type="component" value="Unassembled WGS sequence"/>
</dbReference>
<dbReference type="InterPro" id="IPR013435">
    <property type="entry name" value="Mobile_mystery_prot_A"/>
</dbReference>
<dbReference type="Pfam" id="PF01381">
    <property type="entry name" value="HTH_3"/>
    <property type="match status" value="1"/>
</dbReference>
<dbReference type="AlphaFoldDB" id="A0A0H3F4D8"/>
<dbReference type="SUPFAM" id="SSF47413">
    <property type="entry name" value="lambda repressor-like DNA-binding domains"/>
    <property type="match status" value="1"/>
</dbReference>
<evidence type="ECO:0000313" key="2">
    <source>
        <dbReference type="EMBL" id="ADW71733.1"/>
    </source>
</evidence>
<dbReference type="eggNOG" id="COG1396">
    <property type="taxonomic scope" value="Bacteria"/>
</dbReference>
<dbReference type="SMART" id="SM00530">
    <property type="entry name" value="HTH_XRE"/>
    <property type="match status" value="1"/>
</dbReference>
<dbReference type="KEGG" id="rah:Rahaq_0101"/>
<dbReference type="Proteomes" id="UP000007257">
    <property type="component" value="Chromosome"/>
</dbReference>
<name>A0A0H3F4D8_RAHSY</name>
<proteinExistence type="predicted"/>
<organism evidence="2 4">
    <name type="scientific">Rahnella sp. (strain Y9602)</name>
    <dbReference type="NCBI Taxonomy" id="2703885"/>
    <lineage>
        <taxon>Bacteria</taxon>
        <taxon>Pseudomonadati</taxon>
        <taxon>Pseudomonadota</taxon>
        <taxon>Gammaproteobacteria</taxon>
        <taxon>Enterobacterales</taxon>
        <taxon>Yersiniaceae</taxon>
        <taxon>Rahnella</taxon>
    </lineage>
</organism>
<dbReference type="Gene3D" id="1.10.260.40">
    <property type="entry name" value="lambda repressor-like DNA-binding domains"/>
    <property type="match status" value="1"/>
</dbReference>
<gene>
    <name evidence="2" type="ordered locus">Rahaq_0101</name>
    <name evidence="3" type="ORF">ACFPK4_20740</name>
</gene>
<evidence type="ECO:0000313" key="4">
    <source>
        <dbReference type="Proteomes" id="UP000007257"/>
    </source>
</evidence>
<protein>
    <submittedName>
        <fullName evidence="2">Mobile mystery protein A</fullName>
    </submittedName>
</protein>
<dbReference type="RefSeq" id="WP_013573451.1">
    <property type="nucleotide sequence ID" value="NC_015061.1"/>
</dbReference>
<dbReference type="NCBIfam" id="TIGR02612">
    <property type="entry name" value="mob_myst_A"/>
    <property type="match status" value="1"/>
</dbReference>
<dbReference type="GO" id="GO:0003677">
    <property type="term" value="F:DNA binding"/>
    <property type="evidence" value="ECO:0007669"/>
    <property type="project" value="InterPro"/>
</dbReference>
<reference evidence="3 5" key="3">
    <citation type="submission" date="2024-09" db="EMBL/GenBank/DDBJ databases">
        <title>Genomes of Rahnella.</title>
        <authorList>
            <person name="Mnguni F.C."/>
            <person name="Shin G.Y."/>
            <person name="Coutinho T."/>
        </authorList>
    </citation>
    <scope>NUCLEOTIDE SEQUENCE [LARGE SCALE GENOMIC DNA]</scope>
    <source>
        <strain evidence="3 5">20WA0057</strain>
    </source>
</reference>
<dbReference type="InterPro" id="IPR001387">
    <property type="entry name" value="Cro/C1-type_HTH"/>
</dbReference>
<dbReference type="CDD" id="cd00093">
    <property type="entry name" value="HTH_XRE"/>
    <property type="match status" value="1"/>
</dbReference>
<accession>A0A0H3F4D8</accession>
<evidence type="ECO:0000313" key="5">
    <source>
        <dbReference type="Proteomes" id="UP001598201"/>
    </source>
</evidence>